<comment type="caution">
    <text evidence="1">The sequence shown here is derived from an EMBL/GenBank/DDBJ whole genome shotgun (WGS) entry which is preliminary data.</text>
</comment>
<dbReference type="Pfam" id="PF19768">
    <property type="entry name" value="DUF6255"/>
    <property type="match status" value="1"/>
</dbReference>
<dbReference type="EMBL" id="VOKX01000022">
    <property type="protein sequence ID" value="KAB7846398.1"/>
    <property type="molecule type" value="Genomic_DNA"/>
</dbReference>
<dbReference type="Proteomes" id="UP000327000">
    <property type="component" value="Unassembled WGS sequence"/>
</dbReference>
<evidence type="ECO:0000313" key="2">
    <source>
        <dbReference type="Proteomes" id="UP000327000"/>
    </source>
</evidence>
<dbReference type="InterPro" id="IPR046222">
    <property type="entry name" value="DUF6255"/>
</dbReference>
<dbReference type="RefSeq" id="WP_152263560.1">
    <property type="nucleotide sequence ID" value="NZ_VOKX01000022.1"/>
</dbReference>
<gene>
    <name evidence="1" type="ORF">FRZ00_12875</name>
</gene>
<dbReference type="AlphaFoldDB" id="A0A5N5WA78"/>
<proteinExistence type="predicted"/>
<organism evidence="1 2">
    <name type="scientific">Streptomyces mobaraensis</name>
    <name type="common">Streptoverticillium mobaraense</name>
    <dbReference type="NCBI Taxonomy" id="35621"/>
    <lineage>
        <taxon>Bacteria</taxon>
        <taxon>Bacillati</taxon>
        <taxon>Actinomycetota</taxon>
        <taxon>Actinomycetes</taxon>
        <taxon>Kitasatosporales</taxon>
        <taxon>Streptomycetaceae</taxon>
        <taxon>Streptomyces</taxon>
    </lineage>
</organism>
<reference evidence="1 2" key="1">
    <citation type="journal article" date="2019" name="Microb. Cell Fact.">
        <title>Exploring novel herbicidin analogues by transcriptional regulator overexpression and MS/MS molecular networking.</title>
        <authorList>
            <person name="Shi Y."/>
            <person name="Gu R."/>
            <person name="Li Y."/>
            <person name="Wang X."/>
            <person name="Ren W."/>
            <person name="Li X."/>
            <person name="Wang L."/>
            <person name="Xie Y."/>
            <person name="Hong B."/>
        </authorList>
    </citation>
    <scope>NUCLEOTIDE SEQUENCE [LARGE SCALE GENOMIC DNA]</scope>
    <source>
        <strain evidence="1 2">US-43</strain>
    </source>
</reference>
<protein>
    <submittedName>
        <fullName evidence="1">Uncharacterized protein</fullName>
    </submittedName>
</protein>
<name>A0A5N5WA78_STRMB</name>
<sequence>MRDVKEGTPSANCCHPADGWTESGSAIVCTACGVRRFPDYAALWWPAREYRAAGPYRFRPPLGFRPAPPQARTSKT</sequence>
<accession>A0A5N5WA78</accession>
<evidence type="ECO:0000313" key="1">
    <source>
        <dbReference type="EMBL" id="KAB7846398.1"/>
    </source>
</evidence>
<keyword evidence="2" id="KW-1185">Reference proteome</keyword>